<dbReference type="AlphaFoldDB" id="A0A2D0XHU9"/>
<organism evidence="7">
    <name type="scientific">Bartheletia paradoxa</name>
    <dbReference type="NCBI Taxonomy" id="669517"/>
    <lineage>
        <taxon>Eukaryota</taxon>
        <taxon>Fungi</taxon>
        <taxon>Dikarya</taxon>
        <taxon>Basidiomycota</taxon>
        <taxon>Agaricomycotina</taxon>
        <taxon>Bartheletiomycetes</taxon>
        <taxon>Bartheletiales</taxon>
        <taxon>Bartheletiaceae</taxon>
        <taxon>Bartheletia</taxon>
    </lineage>
</organism>
<dbReference type="GO" id="GO:0000139">
    <property type="term" value="C:Golgi membrane"/>
    <property type="evidence" value="ECO:0007669"/>
    <property type="project" value="TreeGrafter"/>
</dbReference>
<dbReference type="GO" id="GO:0030134">
    <property type="term" value="C:COPII-coated ER to Golgi transport vesicle"/>
    <property type="evidence" value="ECO:0007669"/>
    <property type="project" value="TreeGrafter"/>
</dbReference>
<dbReference type="EMBL" id="KY000241">
    <property type="protein sequence ID" value="ASF90192.1"/>
    <property type="molecule type" value="Genomic_DNA"/>
</dbReference>
<evidence type="ECO:0000256" key="2">
    <source>
        <dbReference type="ARBA" id="ARBA00022692"/>
    </source>
</evidence>
<name>A0A2D0XHU9_9BASI</name>
<dbReference type="GO" id="GO:0006888">
    <property type="term" value="P:endoplasmic reticulum to Golgi vesicle-mediated transport"/>
    <property type="evidence" value="ECO:0007669"/>
    <property type="project" value="TreeGrafter"/>
</dbReference>
<dbReference type="PANTHER" id="PTHR10984">
    <property type="entry name" value="ENDOPLASMIC RETICULUM-GOLGI INTERMEDIATE COMPARTMENT PROTEIN"/>
    <property type="match status" value="1"/>
</dbReference>
<accession>A0A2D0XHU9</accession>
<dbReference type="GO" id="GO:0005789">
    <property type="term" value="C:endoplasmic reticulum membrane"/>
    <property type="evidence" value="ECO:0007669"/>
    <property type="project" value="TreeGrafter"/>
</dbReference>
<evidence type="ECO:0000256" key="4">
    <source>
        <dbReference type="ARBA" id="ARBA00023136"/>
    </source>
</evidence>
<evidence type="ECO:0000256" key="1">
    <source>
        <dbReference type="ARBA" id="ARBA00004370"/>
    </source>
</evidence>
<evidence type="ECO:0000259" key="6">
    <source>
        <dbReference type="Pfam" id="PF13850"/>
    </source>
</evidence>
<protein>
    <recommendedName>
        <fullName evidence="8">Endoplasmic reticulum vesicle transporter N-terminal domain-containing protein</fullName>
    </recommendedName>
</protein>
<dbReference type="GO" id="GO:0006890">
    <property type="term" value="P:retrograde vesicle-mediated transport, Golgi to endoplasmic reticulum"/>
    <property type="evidence" value="ECO:0007669"/>
    <property type="project" value="TreeGrafter"/>
</dbReference>
<reference evidence="7" key="1">
    <citation type="submission" date="2016-10" db="EMBL/GenBank/DDBJ databases">
        <title>Phylogenomic data for the living fossil Bartheletia paradoxa suggests that the early evolutionary history of major basidiomycete lineages might not be bifurcate.</title>
        <authorList>
            <person name="Mishra B."/>
            <person name="Choi Y.-J."/>
            <person name="Bauer R."/>
            <person name="Thines M."/>
        </authorList>
    </citation>
    <scope>NUCLEOTIDE SEQUENCE</scope>
</reference>
<dbReference type="InterPro" id="IPR045888">
    <property type="entry name" value="Erv"/>
</dbReference>
<evidence type="ECO:0000256" key="3">
    <source>
        <dbReference type="ARBA" id="ARBA00022989"/>
    </source>
</evidence>
<evidence type="ECO:0008006" key="8">
    <source>
        <dbReference type="Google" id="ProtNLM"/>
    </source>
</evidence>
<sequence>MDVSSSGLLRELDSLPALRSFDAFPKTQSTYRTRSTTGGLTTLFVILALFLLTLNDLNEYLYGEATYEFGVDTEVGKQLQINVDITVAMPCHFLTVDVRDAVGDRLHISDEFRKDPTTFDVGEAQRLQTLSLSETSASNIIRDASSGWFSRNPSFTRTKTLVKEGTETACRIYGSMDVKKVTGNMHITTLGHGYMSREHTDHKLMNLSHVIDEFSFGPYFPRISQPLDNSFELSPEHFAIYQYFITVVPTLYVDAGRRKVSILPLIACSRVLAR</sequence>
<keyword evidence="4" id="KW-0472">Membrane</keyword>
<gene>
    <name evidence="7" type="ORF">SPAR05704</name>
</gene>
<evidence type="ECO:0000259" key="5">
    <source>
        <dbReference type="Pfam" id="PF07970"/>
    </source>
</evidence>
<dbReference type="Pfam" id="PF13850">
    <property type="entry name" value="ERGIC_N"/>
    <property type="match status" value="1"/>
</dbReference>
<dbReference type="Pfam" id="PF07970">
    <property type="entry name" value="COPIIcoated_ERV"/>
    <property type="match status" value="1"/>
</dbReference>
<dbReference type="PANTHER" id="PTHR10984:SF81">
    <property type="entry name" value="ER-DERIVED VESICLES PROTEIN ERV41"/>
    <property type="match status" value="1"/>
</dbReference>
<proteinExistence type="predicted"/>
<dbReference type="InterPro" id="IPR039542">
    <property type="entry name" value="Erv_N"/>
</dbReference>
<evidence type="ECO:0000313" key="7">
    <source>
        <dbReference type="EMBL" id="ASF90192.1"/>
    </source>
</evidence>
<comment type="subcellular location">
    <subcellularLocation>
        <location evidence="1">Membrane</location>
    </subcellularLocation>
</comment>
<feature type="domain" description="Endoplasmic reticulum vesicle transporter N-terminal" evidence="6">
    <location>
        <begin position="18"/>
        <end position="105"/>
    </location>
</feature>
<keyword evidence="3" id="KW-1133">Transmembrane helix</keyword>
<feature type="domain" description="Endoplasmic reticulum vesicle transporter C-terminal" evidence="5">
    <location>
        <begin position="161"/>
        <end position="258"/>
    </location>
</feature>
<keyword evidence="2" id="KW-0812">Transmembrane</keyword>
<dbReference type="InterPro" id="IPR012936">
    <property type="entry name" value="Erv_C"/>
</dbReference>